<dbReference type="SUPFAM" id="SSF51735">
    <property type="entry name" value="NAD(P)-binding Rossmann-fold domains"/>
    <property type="match status" value="1"/>
</dbReference>
<keyword evidence="3" id="KW-1185">Reference proteome</keyword>
<proteinExistence type="predicted"/>
<accession>A0A6L6QPM7</accession>
<dbReference type="Gene3D" id="3.40.50.720">
    <property type="entry name" value="NAD(P)-binding Rossmann-like Domain"/>
    <property type="match status" value="1"/>
</dbReference>
<dbReference type="PANTHER" id="PTHR48079:SF6">
    <property type="entry name" value="NAD(P)-BINDING DOMAIN-CONTAINING PROTEIN-RELATED"/>
    <property type="match status" value="1"/>
</dbReference>
<evidence type="ECO:0000259" key="1">
    <source>
        <dbReference type="Pfam" id="PF01370"/>
    </source>
</evidence>
<dbReference type="AlphaFoldDB" id="A0A6L6QPM7"/>
<dbReference type="EMBL" id="WNKX01000028">
    <property type="protein sequence ID" value="MTW13857.1"/>
    <property type="molecule type" value="Genomic_DNA"/>
</dbReference>
<reference evidence="2 3" key="1">
    <citation type="submission" date="2019-11" db="EMBL/GenBank/DDBJ databases">
        <title>Type strains purchased from KCTC, JCM and DSMZ.</title>
        <authorList>
            <person name="Lu H."/>
        </authorList>
    </citation>
    <scope>NUCLEOTIDE SEQUENCE [LARGE SCALE GENOMIC DNA]</scope>
    <source>
        <strain evidence="2 3">JCM 31587</strain>
    </source>
</reference>
<dbReference type="Proteomes" id="UP000472320">
    <property type="component" value="Unassembled WGS sequence"/>
</dbReference>
<dbReference type="InterPro" id="IPR036291">
    <property type="entry name" value="NAD(P)-bd_dom_sf"/>
</dbReference>
<dbReference type="RefSeq" id="WP_155456770.1">
    <property type="nucleotide sequence ID" value="NZ_WNKX01000028.1"/>
</dbReference>
<dbReference type="InterPro" id="IPR001509">
    <property type="entry name" value="Epimerase_deHydtase"/>
</dbReference>
<organism evidence="2 3">
    <name type="scientific">Massilia eburnea</name>
    <dbReference type="NCBI Taxonomy" id="1776165"/>
    <lineage>
        <taxon>Bacteria</taxon>
        <taxon>Pseudomonadati</taxon>
        <taxon>Pseudomonadota</taxon>
        <taxon>Betaproteobacteria</taxon>
        <taxon>Burkholderiales</taxon>
        <taxon>Oxalobacteraceae</taxon>
        <taxon>Telluria group</taxon>
        <taxon>Massilia</taxon>
    </lineage>
</organism>
<gene>
    <name evidence="2" type="ORF">GM658_24905</name>
</gene>
<name>A0A6L6QPM7_9BURK</name>
<evidence type="ECO:0000313" key="3">
    <source>
        <dbReference type="Proteomes" id="UP000472320"/>
    </source>
</evidence>
<dbReference type="InterPro" id="IPR051783">
    <property type="entry name" value="NAD(P)-dependent_oxidoreduct"/>
</dbReference>
<protein>
    <submittedName>
        <fullName evidence="2">NAD-dependent epimerase/dehydratase family protein</fullName>
    </submittedName>
</protein>
<dbReference type="OrthoDB" id="112777at2"/>
<dbReference type="Pfam" id="PF01370">
    <property type="entry name" value="Epimerase"/>
    <property type="match status" value="1"/>
</dbReference>
<comment type="caution">
    <text evidence="2">The sequence shown here is derived from an EMBL/GenBank/DDBJ whole genome shotgun (WGS) entry which is preliminary data.</text>
</comment>
<dbReference type="GO" id="GO:0005737">
    <property type="term" value="C:cytoplasm"/>
    <property type="evidence" value="ECO:0007669"/>
    <property type="project" value="TreeGrafter"/>
</dbReference>
<dbReference type="GO" id="GO:0004029">
    <property type="term" value="F:aldehyde dehydrogenase (NAD+) activity"/>
    <property type="evidence" value="ECO:0007669"/>
    <property type="project" value="TreeGrafter"/>
</dbReference>
<dbReference type="PANTHER" id="PTHR48079">
    <property type="entry name" value="PROTEIN YEEZ"/>
    <property type="match status" value="1"/>
</dbReference>
<evidence type="ECO:0000313" key="2">
    <source>
        <dbReference type="EMBL" id="MTW13857.1"/>
    </source>
</evidence>
<feature type="domain" description="NAD-dependent epimerase/dehydratase" evidence="1">
    <location>
        <begin position="7"/>
        <end position="227"/>
    </location>
</feature>
<sequence length="343" mass="36918">MKTNRTALVLGASGGIGGEMARQLAAKGWKVRALKRGLGVPSRLTDGVEWIEGDAMNAPDVAKAAEACKVIVHAVNPPGYRGWGQQVLPMIDNTIAAASVHGATVVLPGTVYNFGPDAFPVLREDSPQRPVTRKGKIRVEMEARLRKAAEDGQLRAIVVRAGDFIGPGARNNWLSQGIIRPGEVPTQVKLPNARGVGHQYAYLPDVAATMIALLEKDGSLPAFASYNFGGYWDSDGAELGRAIQRVVAAHGAKAPALKAFPWWMIRLVAPFNETLREMMEMRYLWQQPVRMDNRLLREVLGAEPHTPLETALARTLAGLGCLPGPAGRPAAVTHPKQAQVLQG</sequence>